<comment type="cofactor">
    <cofactor evidence="2">
        <name>FAD</name>
        <dbReference type="ChEBI" id="CHEBI:57692"/>
    </cofactor>
</comment>
<dbReference type="Gene3D" id="3.10.20.30">
    <property type="match status" value="1"/>
</dbReference>
<dbReference type="PROSITE" id="PS51085">
    <property type="entry name" value="2FE2S_FER_2"/>
    <property type="match status" value="1"/>
</dbReference>
<dbReference type="InterPro" id="IPR036010">
    <property type="entry name" value="2Fe-2S_ferredoxin-like_sf"/>
</dbReference>
<dbReference type="Pfam" id="PF20256">
    <property type="entry name" value="MoCoBD_2"/>
    <property type="match status" value="1"/>
</dbReference>
<evidence type="ECO:0000256" key="3">
    <source>
        <dbReference type="ARBA" id="ARBA00006849"/>
    </source>
</evidence>
<sequence length="1283" mass="140043">MEQSESTVNNSLVFAVNGKRFEVSTIHPSTTLLEFLRSHTPFKGAKLSCGEGGCGACVVLLSKYNPVLDQVDDFTVSSCLTLLCSINGCSITTTEGLGNTKDGFHPIHERFSGFHASQCGFCTPGMCMSLFSALVNAEKILRPEPPLGFSKLKVSEAGKGLLQEISAAVLGIAPLLMPVKVLQQMLIWRIWGLIPFGERFLKNETRSTLLLDSSRYSWYNPVTIEQLRSLLGFVEDGNGTRVKVVVGNTGMGYYKEVENYDKYIDLRYIPELSVIRRDNTGISIGAAVTISKAIEALKECNQSGFHTEEDMVYKKIADHMEKVASGFIQNSASLGGNLVMAQRNHFPSDIATVLLAVGSTVNIITGLKSEELTLEEFLRRPELDSKSILISIKIPDWDRIMGISSGTKMNLLFETYRAAPRPLGNALPYLNAALMAKVSRCTTSNGIIVSNCRFAFGAYGTKHPMRATKVEEFLTGKVLSVGVLCEAVKLLKGIVVPDDGTSSPAYRSSLAVSFLFEFFSHLLEANAESPDGCMNGYSTLLSPAKQLDHGKIPTLPSSAKQGVELNRQYHPVGDPIEKSGAAIQASGEAVYVDDIPSPTNCLHGAFIYSTKPFAQYIAFVVADTQKHADMAANLAVVDYDMENLEPPILSVEEAVRKSSFFEVPSILKPKQVGDFSKGMAEADHKILSAEIKLGSQYYFYMETQTALAVPDEDNCIVVYSAIQCPEYAHGAIARCLGIPEHNVRVITRRVGGGFGGKAIRAMPVATACALAAYKLHRPVRIYMNHKTDMIIAGGRHPMKVTYSVGFKSDGKITALHLDILINAGIAVDVSPVMPQHMLGALKNYDWGALSFDIKLCKTNHSSKSAMRAPGEAQAIFISEAVIEHIASTLSVDVDSVRIKNLHTFNSLIFFFEGSAGEPFEYTLPSIWDKLATSSSFKERTEKIKQFNMCNKWRKRGISRVPIVHEVSLRPTPGKVSILSDGSVAVEVGGIELGQGLWTKVKQMAAFALSSIQCDGMGDFLEKVRVIQSDTLSLIQGGLTAGSTTSESTCEAIRLCCNMLVERLIPIKEKLQEQMGSVKWSTLILQAQSQAVNLSASSYYVPDFSSMRYLNYGAAVSEVEVNLLTGETTILQSDIIYDCGQSLNPAVDLGQIEGAFVQGIGFFMLEEYTTNADGLVVTKGTWTYKIPTVDTIPKQFNVEIMNSGQHKKRVLSSKASGEPPLLLAVSVHCATRAAIREARQQLLRWTGLNKSDSTFQLEVPATMPVVKKLCGLDNVENYLQSLLS</sequence>
<dbReference type="InterPro" id="IPR008274">
    <property type="entry name" value="AldOxase/xan_DH_MoCoBD1"/>
</dbReference>
<keyword evidence="16" id="KW-1185">Reference proteome</keyword>
<dbReference type="InterPro" id="IPR036318">
    <property type="entry name" value="FAD-bd_PCMH-like_sf"/>
</dbReference>
<evidence type="ECO:0000256" key="12">
    <source>
        <dbReference type="ARBA" id="ARBA00034078"/>
    </source>
</evidence>
<dbReference type="Pfam" id="PF00111">
    <property type="entry name" value="Fer2"/>
    <property type="match status" value="1"/>
</dbReference>
<dbReference type="InterPro" id="IPR036856">
    <property type="entry name" value="Ald_Oxase/Xan_DH_a/b_sf"/>
</dbReference>
<dbReference type="Pfam" id="PF02738">
    <property type="entry name" value="MoCoBD_1"/>
    <property type="match status" value="1"/>
</dbReference>
<dbReference type="SUPFAM" id="SSF56176">
    <property type="entry name" value="FAD-binding/transporter-associated domain-like"/>
    <property type="match status" value="1"/>
</dbReference>
<dbReference type="PANTHER" id="PTHR11908:SF132">
    <property type="entry name" value="ALDEHYDE OXIDASE 1-RELATED"/>
    <property type="match status" value="1"/>
</dbReference>
<dbReference type="InterPro" id="IPR002888">
    <property type="entry name" value="2Fe-2S-bd"/>
</dbReference>
<evidence type="ECO:0000256" key="2">
    <source>
        <dbReference type="ARBA" id="ARBA00001974"/>
    </source>
</evidence>
<evidence type="ECO:0000256" key="4">
    <source>
        <dbReference type="ARBA" id="ARBA00022505"/>
    </source>
</evidence>
<dbReference type="InterPro" id="IPR016208">
    <property type="entry name" value="Ald_Oxase/xanthine_DH-like"/>
</dbReference>
<evidence type="ECO:0000256" key="7">
    <source>
        <dbReference type="ARBA" id="ARBA00022723"/>
    </source>
</evidence>
<evidence type="ECO:0000259" key="13">
    <source>
        <dbReference type="PROSITE" id="PS51085"/>
    </source>
</evidence>
<dbReference type="InterPro" id="IPR012675">
    <property type="entry name" value="Beta-grasp_dom_sf"/>
</dbReference>
<dbReference type="SUPFAM" id="SSF56003">
    <property type="entry name" value="Molybdenum cofactor-binding domain"/>
    <property type="match status" value="1"/>
</dbReference>
<dbReference type="Gene3D" id="3.30.465.10">
    <property type="match status" value="1"/>
</dbReference>
<dbReference type="InterPro" id="IPR016167">
    <property type="entry name" value="FAD-bd_PCMH_sub1"/>
</dbReference>
<dbReference type="EMBL" id="CP126665">
    <property type="protein sequence ID" value="WKA11524.1"/>
    <property type="molecule type" value="Genomic_DNA"/>
</dbReference>
<dbReference type="PANTHER" id="PTHR11908">
    <property type="entry name" value="XANTHINE DEHYDROGENASE"/>
    <property type="match status" value="1"/>
</dbReference>
<dbReference type="Pfam" id="PF03450">
    <property type="entry name" value="CO_deh_flav_C"/>
    <property type="match status" value="1"/>
</dbReference>
<dbReference type="Pfam" id="PF01799">
    <property type="entry name" value="Fer2_2"/>
    <property type="match status" value="1"/>
</dbReference>
<dbReference type="SUPFAM" id="SSF47741">
    <property type="entry name" value="CO dehydrogenase ISP C-domain like"/>
    <property type="match status" value="1"/>
</dbReference>
<evidence type="ECO:0000256" key="11">
    <source>
        <dbReference type="ARBA" id="ARBA00023014"/>
    </source>
</evidence>
<evidence type="ECO:0000259" key="14">
    <source>
        <dbReference type="PROSITE" id="PS51387"/>
    </source>
</evidence>
<dbReference type="SUPFAM" id="SSF54292">
    <property type="entry name" value="2Fe-2S ferredoxin-like"/>
    <property type="match status" value="1"/>
</dbReference>
<dbReference type="Gene3D" id="1.10.150.120">
    <property type="entry name" value="[2Fe-2S]-binding domain"/>
    <property type="match status" value="1"/>
</dbReference>
<proteinExistence type="inferred from homology"/>
<keyword evidence="10" id="KW-0408">Iron</keyword>
<comment type="similarity">
    <text evidence="3">Belongs to the xanthine dehydrogenase family.</text>
</comment>
<evidence type="ECO:0000313" key="16">
    <source>
        <dbReference type="Proteomes" id="UP001227230"/>
    </source>
</evidence>
<evidence type="ECO:0000256" key="6">
    <source>
        <dbReference type="ARBA" id="ARBA00022714"/>
    </source>
</evidence>
<protein>
    <recommendedName>
        <fullName evidence="17">Abscisic-aldehyde oxidase</fullName>
    </recommendedName>
</protein>
<dbReference type="InterPro" id="IPR000674">
    <property type="entry name" value="Ald_Oxase/Xan_DH_a/b"/>
</dbReference>
<dbReference type="Gene3D" id="3.30.365.10">
    <property type="entry name" value="Aldehyde oxidase/xanthine dehydrogenase, molybdopterin binding domain"/>
    <property type="match status" value="4"/>
</dbReference>
<evidence type="ECO:0000256" key="9">
    <source>
        <dbReference type="ARBA" id="ARBA00023002"/>
    </source>
</evidence>
<keyword evidence="9" id="KW-0560">Oxidoreductase</keyword>
<dbReference type="PIRSF" id="PIRSF000127">
    <property type="entry name" value="Xanthine_DH"/>
    <property type="match status" value="1"/>
</dbReference>
<dbReference type="InterPro" id="IPR005107">
    <property type="entry name" value="CO_DH_flav_C"/>
</dbReference>
<dbReference type="Pfam" id="PF00941">
    <property type="entry name" value="FAD_binding_5"/>
    <property type="match status" value="1"/>
</dbReference>
<accession>A0ABY9DUV9</accession>
<dbReference type="InterPro" id="IPR002346">
    <property type="entry name" value="Mopterin_DH_FAD-bd"/>
</dbReference>
<comment type="cofactor">
    <cofactor evidence="1">
        <name>Mo-molybdopterin</name>
        <dbReference type="ChEBI" id="CHEBI:71302"/>
    </cofactor>
</comment>
<dbReference type="InterPro" id="IPR016166">
    <property type="entry name" value="FAD-bd_PCMH"/>
</dbReference>
<gene>
    <name evidence="15" type="ORF">VitviT2T_029015</name>
</gene>
<dbReference type="SMART" id="SM01008">
    <property type="entry name" value="Ald_Xan_dh_C"/>
    <property type="match status" value="1"/>
</dbReference>
<keyword evidence="6" id="KW-0001">2Fe-2S</keyword>
<dbReference type="InterPro" id="IPR037165">
    <property type="entry name" value="AldOxase/xan_DH_Mopterin-bd_sf"/>
</dbReference>
<dbReference type="InterPro" id="IPR006058">
    <property type="entry name" value="2Fe2S_fd_BS"/>
</dbReference>
<dbReference type="InterPro" id="IPR016169">
    <property type="entry name" value="FAD-bd_PCMH_sub2"/>
</dbReference>
<comment type="cofactor">
    <cofactor evidence="12">
        <name>[2Fe-2S] cluster</name>
        <dbReference type="ChEBI" id="CHEBI:190135"/>
    </cofactor>
</comment>
<dbReference type="InterPro" id="IPR036884">
    <property type="entry name" value="2Fe-2S-bd_dom_sf"/>
</dbReference>
<dbReference type="Gene3D" id="3.30.390.50">
    <property type="entry name" value="CO dehydrogenase flavoprotein, C-terminal domain"/>
    <property type="match status" value="1"/>
</dbReference>
<dbReference type="InterPro" id="IPR001041">
    <property type="entry name" value="2Fe-2S_ferredoxin-type"/>
</dbReference>
<keyword evidence="5" id="KW-0285">Flavoprotein</keyword>
<dbReference type="SUPFAM" id="SSF54665">
    <property type="entry name" value="CO dehydrogenase molybdoprotein N-domain-like"/>
    <property type="match status" value="1"/>
</dbReference>
<evidence type="ECO:0008006" key="17">
    <source>
        <dbReference type="Google" id="ProtNLM"/>
    </source>
</evidence>
<dbReference type="Proteomes" id="UP001227230">
    <property type="component" value="Chromosome 18"/>
</dbReference>
<keyword evidence="4" id="KW-0500">Molybdenum</keyword>
<dbReference type="InterPro" id="IPR036683">
    <property type="entry name" value="CO_DH_flav_C_dom_sf"/>
</dbReference>
<evidence type="ECO:0000313" key="15">
    <source>
        <dbReference type="EMBL" id="WKA11524.1"/>
    </source>
</evidence>
<dbReference type="PROSITE" id="PS00197">
    <property type="entry name" value="2FE2S_FER_1"/>
    <property type="match status" value="1"/>
</dbReference>
<dbReference type="Gene3D" id="3.30.43.10">
    <property type="entry name" value="Uridine Diphospho-n-acetylenolpyruvylglucosamine Reductase, domain 2"/>
    <property type="match status" value="1"/>
</dbReference>
<evidence type="ECO:0000256" key="10">
    <source>
        <dbReference type="ARBA" id="ARBA00023004"/>
    </source>
</evidence>
<dbReference type="Gene3D" id="3.90.1170.50">
    <property type="entry name" value="Aldehyde oxidase/xanthine dehydrogenase, a/b hammerhead"/>
    <property type="match status" value="1"/>
</dbReference>
<keyword evidence="7" id="KW-0479">Metal-binding</keyword>
<evidence type="ECO:0000256" key="1">
    <source>
        <dbReference type="ARBA" id="ARBA00001924"/>
    </source>
</evidence>
<keyword evidence="11" id="KW-0411">Iron-sulfur</keyword>
<organism evidence="15 16">
    <name type="scientific">Vitis vinifera</name>
    <name type="common">Grape</name>
    <dbReference type="NCBI Taxonomy" id="29760"/>
    <lineage>
        <taxon>Eukaryota</taxon>
        <taxon>Viridiplantae</taxon>
        <taxon>Streptophyta</taxon>
        <taxon>Embryophyta</taxon>
        <taxon>Tracheophyta</taxon>
        <taxon>Spermatophyta</taxon>
        <taxon>Magnoliopsida</taxon>
        <taxon>eudicotyledons</taxon>
        <taxon>Gunneridae</taxon>
        <taxon>Pentapetalae</taxon>
        <taxon>rosids</taxon>
        <taxon>Vitales</taxon>
        <taxon>Vitaceae</taxon>
        <taxon>Viteae</taxon>
        <taxon>Vitis</taxon>
    </lineage>
</organism>
<feature type="domain" description="FAD-binding PCMH-type" evidence="14">
    <location>
        <begin position="211"/>
        <end position="399"/>
    </location>
</feature>
<dbReference type="InterPro" id="IPR046867">
    <property type="entry name" value="AldOxase/xan_DH_MoCoBD2"/>
</dbReference>
<feature type="domain" description="2Fe-2S ferredoxin-type" evidence="13">
    <location>
        <begin position="10"/>
        <end position="97"/>
    </location>
</feature>
<reference evidence="15 16" key="1">
    <citation type="journal article" date="2023" name="Hortic Res">
        <title>The complete reference genome for grapevine (Vitis vinifera L.) genetics and breeding.</title>
        <authorList>
            <person name="Shi X."/>
            <person name="Cao S."/>
            <person name="Wang X."/>
            <person name="Huang S."/>
            <person name="Wang Y."/>
            <person name="Liu Z."/>
            <person name="Liu W."/>
            <person name="Leng X."/>
            <person name="Peng Y."/>
            <person name="Wang N."/>
            <person name="Wang Y."/>
            <person name="Ma Z."/>
            <person name="Xu X."/>
            <person name="Zhang F."/>
            <person name="Xue H."/>
            <person name="Zhong H."/>
            <person name="Wang Y."/>
            <person name="Zhang K."/>
            <person name="Velt A."/>
            <person name="Avia K."/>
            <person name="Holtgrawe D."/>
            <person name="Grimplet J."/>
            <person name="Matus J.T."/>
            <person name="Ware D."/>
            <person name="Wu X."/>
            <person name="Wang H."/>
            <person name="Liu C."/>
            <person name="Fang Y."/>
            <person name="Rustenholz C."/>
            <person name="Cheng Z."/>
            <person name="Xiao H."/>
            <person name="Zhou Y."/>
        </authorList>
    </citation>
    <scope>NUCLEOTIDE SEQUENCE [LARGE SCALE GENOMIC DNA]</scope>
    <source>
        <strain evidence="16">cv. Pinot noir / PN40024</strain>
        <tissue evidence="15">Leaf</tissue>
    </source>
</reference>
<dbReference type="CDD" id="cd00207">
    <property type="entry name" value="fer2"/>
    <property type="match status" value="1"/>
</dbReference>
<name>A0ABY9DUV9_VITVI</name>
<evidence type="ECO:0000256" key="8">
    <source>
        <dbReference type="ARBA" id="ARBA00022827"/>
    </source>
</evidence>
<evidence type="ECO:0000256" key="5">
    <source>
        <dbReference type="ARBA" id="ARBA00022630"/>
    </source>
</evidence>
<dbReference type="SUPFAM" id="SSF55447">
    <property type="entry name" value="CO dehydrogenase flavoprotein C-terminal domain-like"/>
    <property type="match status" value="1"/>
</dbReference>
<dbReference type="SMART" id="SM01092">
    <property type="entry name" value="CO_deh_flav_C"/>
    <property type="match status" value="1"/>
</dbReference>
<keyword evidence="8" id="KW-0274">FAD</keyword>
<dbReference type="PROSITE" id="PS51387">
    <property type="entry name" value="FAD_PCMH"/>
    <property type="match status" value="1"/>
</dbReference>